<gene>
    <name evidence="10" type="ORF">KDAU_53200</name>
</gene>
<dbReference type="InterPro" id="IPR017972">
    <property type="entry name" value="Cyt_P450_CS"/>
</dbReference>
<evidence type="ECO:0000313" key="10">
    <source>
        <dbReference type="EMBL" id="GCE07991.1"/>
    </source>
</evidence>
<evidence type="ECO:0000256" key="2">
    <source>
        <dbReference type="ARBA" id="ARBA00022617"/>
    </source>
</evidence>
<evidence type="ECO:0000256" key="8">
    <source>
        <dbReference type="RuleBase" id="RU000461"/>
    </source>
</evidence>
<dbReference type="AlphaFoldDB" id="A0A401ZM91"/>
<dbReference type="PRINTS" id="PR00463">
    <property type="entry name" value="EP450I"/>
</dbReference>
<dbReference type="Pfam" id="PF00067">
    <property type="entry name" value="p450"/>
    <property type="match status" value="1"/>
</dbReference>
<dbReference type="Proteomes" id="UP000287224">
    <property type="component" value="Unassembled WGS sequence"/>
</dbReference>
<dbReference type="GO" id="GO:0005506">
    <property type="term" value="F:iron ion binding"/>
    <property type="evidence" value="ECO:0007669"/>
    <property type="project" value="InterPro"/>
</dbReference>
<dbReference type="GO" id="GO:0004497">
    <property type="term" value="F:monooxygenase activity"/>
    <property type="evidence" value="ECO:0007669"/>
    <property type="project" value="UniProtKB-KW"/>
</dbReference>
<evidence type="ECO:0000256" key="7">
    <source>
        <dbReference type="PIRSR" id="PIRSR602401-1"/>
    </source>
</evidence>
<dbReference type="SUPFAM" id="SSF48264">
    <property type="entry name" value="Cytochrome P450"/>
    <property type="match status" value="1"/>
</dbReference>
<dbReference type="GO" id="GO:0020037">
    <property type="term" value="F:heme binding"/>
    <property type="evidence" value="ECO:0007669"/>
    <property type="project" value="InterPro"/>
</dbReference>
<dbReference type="OrthoDB" id="140159at2"/>
<dbReference type="Gene3D" id="1.10.630.10">
    <property type="entry name" value="Cytochrome P450"/>
    <property type="match status" value="1"/>
</dbReference>
<comment type="similarity">
    <text evidence="1 8">Belongs to the cytochrome P450 family.</text>
</comment>
<evidence type="ECO:0000256" key="6">
    <source>
        <dbReference type="ARBA" id="ARBA00023033"/>
    </source>
</evidence>
<proteinExistence type="inferred from homology"/>
<dbReference type="InterPro" id="IPR001128">
    <property type="entry name" value="Cyt_P450"/>
</dbReference>
<keyword evidence="5 7" id="KW-0408">Iron</keyword>
<reference evidence="11" key="1">
    <citation type="submission" date="2018-12" db="EMBL/GenBank/DDBJ databases">
        <title>Tengunoibacter tsumagoiensis gen. nov., sp. nov., Dictyobacter kobayashii sp. nov., D. alpinus sp. nov., and D. joshuensis sp. nov. and description of Dictyobacteraceae fam. nov. within the order Ktedonobacterales isolated from Tengu-no-mugimeshi.</title>
        <authorList>
            <person name="Wang C.M."/>
            <person name="Zheng Y."/>
            <person name="Sakai Y."/>
            <person name="Toyoda A."/>
            <person name="Minakuchi Y."/>
            <person name="Abe K."/>
            <person name="Yokota A."/>
            <person name="Yabe S."/>
        </authorList>
    </citation>
    <scope>NUCLEOTIDE SEQUENCE [LARGE SCALE GENOMIC DNA]</scope>
    <source>
        <strain evidence="11">S-27</strain>
    </source>
</reference>
<protein>
    <submittedName>
        <fullName evidence="10">Cytochrome P450</fullName>
    </submittedName>
</protein>
<evidence type="ECO:0000256" key="3">
    <source>
        <dbReference type="ARBA" id="ARBA00022723"/>
    </source>
</evidence>
<keyword evidence="11" id="KW-1185">Reference proteome</keyword>
<keyword evidence="9" id="KW-0175">Coiled coil</keyword>
<evidence type="ECO:0000256" key="5">
    <source>
        <dbReference type="ARBA" id="ARBA00023004"/>
    </source>
</evidence>
<dbReference type="RefSeq" id="WP_126600212.1">
    <property type="nucleotide sequence ID" value="NZ_BIFQ01000002.1"/>
</dbReference>
<dbReference type="InterPro" id="IPR002401">
    <property type="entry name" value="Cyt_P450_E_grp-I"/>
</dbReference>
<evidence type="ECO:0000256" key="9">
    <source>
        <dbReference type="SAM" id="Coils"/>
    </source>
</evidence>
<dbReference type="PANTHER" id="PTHR24291:SF50">
    <property type="entry name" value="BIFUNCTIONAL ALBAFLAVENONE MONOOXYGENASE_TERPENE SYNTHASE"/>
    <property type="match status" value="1"/>
</dbReference>
<evidence type="ECO:0000256" key="1">
    <source>
        <dbReference type="ARBA" id="ARBA00010617"/>
    </source>
</evidence>
<keyword evidence="2 7" id="KW-0349">Heme</keyword>
<dbReference type="GO" id="GO:0016705">
    <property type="term" value="F:oxidoreductase activity, acting on paired donors, with incorporation or reduction of molecular oxygen"/>
    <property type="evidence" value="ECO:0007669"/>
    <property type="project" value="InterPro"/>
</dbReference>
<dbReference type="InterPro" id="IPR050196">
    <property type="entry name" value="Cytochrome_P450_Monoox"/>
</dbReference>
<dbReference type="CDD" id="cd20620">
    <property type="entry name" value="CYP132-like"/>
    <property type="match status" value="1"/>
</dbReference>
<organism evidence="10 11">
    <name type="scientific">Dictyobacter aurantiacus</name>
    <dbReference type="NCBI Taxonomy" id="1936993"/>
    <lineage>
        <taxon>Bacteria</taxon>
        <taxon>Bacillati</taxon>
        <taxon>Chloroflexota</taxon>
        <taxon>Ktedonobacteria</taxon>
        <taxon>Ktedonobacterales</taxon>
        <taxon>Dictyobacteraceae</taxon>
        <taxon>Dictyobacter</taxon>
    </lineage>
</organism>
<accession>A0A401ZM91</accession>
<keyword evidence="4 8" id="KW-0560">Oxidoreductase</keyword>
<comment type="cofactor">
    <cofactor evidence="7">
        <name>heme</name>
        <dbReference type="ChEBI" id="CHEBI:30413"/>
    </cofactor>
</comment>
<comment type="caution">
    <text evidence="10">The sequence shown here is derived from an EMBL/GenBank/DDBJ whole genome shotgun (WGS) entry which is preliminary data.</text>
</comment>
<feature type="coiled-coil region" evidence="9">
    <location>
        <begin position="202"/>
        <end position="229"/>
    </location>
</feature>
<name>A0A401ZM91_9CHLR</name>
<dbReference type="PROSITE" id="PS00086">
    <property type="entry name" value="CYTOCHROME_P450"/>
    <property type="match status" value="1"/>
</dbReference>
<dbReference type="InterPro" id="IPR036396">
    <property type="entry name" value="Cyt_P450_sf"/>
</dbReference>
<keyword evidence="6 8" id="KW-0503">Monooxygenase</keyword>
<evidence type="ECO:0000256" key="4">
    <source>
        <dbReference type="ARBA" id="ARBA00023002"/>
    </source>
</evidence>
<evidence type="ECO:0000313" key="11">
    <source>
        <dbReference type="Proteomes" id="UP000287224"/>
    </source>
</evidence>
<dbReference type="PRINTS" id="PR00385">
    <property type="entry name" value="P450"/>
</dbReference>
<dbReference type="EMBL" id="BIFQ01000002">
    <property type="protein sequence ID" value="GCE07991.1"/>
    <property type="molecule type" value="Genomic_DNA"/>
</dbReference>
<keyword evidence="3 7" id="KW-0479">Metal-binding</keyword>
<feature type="binding site" description="axial binding residue" evidence="7">
    <location>
        <position position="399"/>
    </location>
    <ligand>
        <name>heme</name>
        <dbReference type="ChEBI" id="CHEBI:30413"/>
    </ligand>
    <ligandPart>
        <name>Fe</name>
        <dbReference type="ChEBI" id="CHEBI:18248"/>
    </ligandPart>
</feature>
<dbReference type="PANTHER" id="PTHR24291">
    <property type="entry name" value="CYTOCHROME P450 FAMILY 4"/>
    <property type="match status" value="1"/>
</dbReference>
<sequence>METGVEATSRPEIPAIKEHSLLGSLESMRRDRLAFLLSVARQTGDIGSFRVGPAQMLLLNSSELVHAALVEHANDFDKGFIIHRAFRPVLGEGLFSSEGELHRRQRKIMAPSFQPRHIVNYAQTMVEYTERAQQDWQDGATLDMSREMMALTMSIVGNVLFQTDVLAETDELGAALSTALAYINYILSSFFPLPLNWPTERNRQTRGALELLNRRMQKMIEERRASGEQGDDFLSILLRARDEDGAPMSDQQIKDEALTLFVAGHETTAAALTWTWFLLAEHPDIYQRLRDEVDSVLQGRSPTYADLARLPYTLQVLKESMRLYPPSIALVRVALRPVDLGPYHLRRGQTIMIVPYTIQRRPDYFPDPERFNPDHFRPENEARLPRFAYLPFGAGPRICIGNHFALMEGHLLLAALVQHVTFSLLPGQQIIPDNDKTITIRPRYGLKMRVQRRHQVV</sequence>